<keyword evidence="4" id="KW-0479">Metal-binding</keyword>
<reference evidence="8" key="2">
    <citation type="journal article" date="2014" name="ISME J.">
        <title>Microbial stratification in low pH oxic and suboxic macroscopic growths along an acid mine drainage.</title>
        <authorList>
            <person name="Mendez-Garcia C."/>
            <person name="Mesa V."/>
            <person name="Sprenger R.R."/>
            <person name="Richter M."/>
            <person name="Diez M.S."/>
            <person name="Solano J."/>
            <person name="Bargiela R."/>
            <person name="Golyshina O.V."/>
            <person name="Manteca A."/>
            <person name="Ramos J.L."/>
            <person name="Gallego J.R."/>
            <person name="Llorente I."/>
            <person name="Martins Dos Santos V.A."/>
            <person name="Jensen O.N."/>
            <person name="Pelaez A.I."/>
            <person name="Sanchez J."/>
            <person name="Ferrer M."/>
        </authorList>
    </citation>
    <scope>NUCLEOTIDE SEQUENCE</scope>
</reference>
<dbReference type="GO" id="GO:0070525">
    <property type="term" value="P:tRNA threonylcarbamoyladenosine metabolic process"/>
    <property type="evidence" value="ECO:0007669"/>
    <property type="project" value="UniProtKB-ARBA"/>
</dbReference>
<keyword evidence="8" id="KW-0418">Kinase</keyword>
<name>T0ZC32_9ZZZZ</name>
<evidence type="ECO:0000256" key="4">
    <source>
        <dbReference type="ARBA" id="ARBA00022723"/>
    </source>
</evidence>
<organism evidence="8">
    <name type="scientific">mine drainage metagenome</name>
    <dbReference type="NCBI Taxonomy" id="410659"/>
    <lineage>
        <taxon>unclassified sequences</taxon>
        <taxon>metagenomes</taxon>
        <taxon>ecological metagenomes</taxon>
    </lineage>
</organism>
<protein>
    <recommendedName>
        <fullName evidence="1">N(6)-L-threonylcarbamoyladenine synthase</fullName>
        <ecNumber evidence="1">2.3.1.234</ecNumber>
    </recommendedName>
</protein>
<keyword evidence="5" id="KW-0012">Acyltransferase</keyword>
<dbReference type="GO" id="GO:0006400">
    <property type="term" value="P:tRNA modification"/>
    <property type="evidence" value="ECO:0007669"/>
    <property type="project" value="UniProtKB-ARBA"/>
</dbReference>
<dbReference type="PANTHER" id="PTHR11735:SF14">
    <property type="entry name" value="TRNA N6-ADENOSINE THREONYLCARBAMOYLTRANSFERASE"/>
    <property type="match status" value="1"/>
</dbReference>
<dbReference type="GO" id="GO:0005737">
    <property type="term" value="C:cytoplasm"/>
    <property type="evidence" value="ECO:0007669"/>
    <property type="project" value="TreeGrafter"/>
</dbReference>
<dbReference type="InterPro" id="IPR000905">
    <property type="entry name" value="Gcp-like_dom"/>
</dbReference>
<feature type="domain" description="Gcp-like" evidence="7">
    <location>
        <begin position="20"/>
        <end position="166"/>
    </location>
</feature>
<comment type="caution">
    <text evidence="8">The sequence shown here is derived from an EMBL/GenBank/DDBJ whole genome shotgun (WGS) entry which is preliminary data.</text>
</comment>
<evidence type="ECO:0000256" key="5">
    <source>
        <dbReference type="ARBA" id="ARBA00023315"/>
    </source>
</evidence>
<dbReference type="AlphaFoldDB" id="T0ZC32"/>
<dbReference type="PANTHER" id="PTHR11735">
    <property type="entry name" value="TRNA N6-ADENOSINE THREONYLCARBAMOYLTRANSFERASE"/>
    <property type="match status" value="1"/>
</dbReference>
<evidence type="ECO:0000256" key="2">
    <source>
        <dbReference type="ARBA" id="ARBA00022679"/>
    </source>
</evidence>
<evidence type="ECO:0000256" key="6">
    <source>
        <dbReference type="ARBA" id="ARBA00048117"/>
    </source>
</evidence>
<dbReference type="EMBL" id="AUZY01008558">
    <property type="protein sequence ID" value="EQD45566.1"/>
    <property type="molecule type" value="Genomic_DNA"/>
</dbReference>
<sequence length="167" mass="17948">TAHTTSASVLDEKKIYSMESRTFRPEKGGINPREAANFHFENVVDVIWKAISQSGFSSGDLQLIGFSKGPGLPPSLKITAVAARALALKLNIPIVGVNHPLGHIEIGRRETGSVDPVMLYVSGGNTQIIAHRKGRYRVLGETLDIGIGNLLDKIARDMGYAFPGGPE</sequence>
<comment type="catalytic activity">
    <reaction evidence="6">
        <text>L-threonylcarbamoyladenylate + adenosine(37) in tRNA = N(6)-L-threonylcarbamoyladenosine(37) in tRNA + AMP + H(+)</text>
        <dbReference type="Rhea" id="RHEA:37059"/>
        <dbReference type="Rhea" id="RHEA-COMP:10162"/>
        <dbReference type="Rhea" id="RHEA-COMP:10163"/>
        <dbReference type="ChEBI" id="CHEBI:15378"/>
        <dbReference type="ChEBI" id="CHEBI:73682"/>
        <dbReference type="ChEBI" id="CHEBI:74411"/>
        <dbReference type="ChEBI" id="CHEBI:74418"/>
        <dbReference type="ChEBI" id="CHEBI:456215"/>
        <dbReference type="EC" id="2.3.1.234"/>
    </reaction>
</comment>
<keyword evidence="2" id="KW-0808">Transferase</keyword>
<dbReference type="InterPro" id="IPR043129">
    <property type="entry name" value="ATPase_NBD"/>
</dbReference>
<evidence type="ECO:0000256" key="3">
    <source>
        <dbReference type="ARBA" id="ARBA00022694"/>
    </source>
</evidence>
<evidence type="ECO:0000259" key="7">
    <source>
        <dbReference type="Pfam" id="PF00814"/>
    </source>
</evidence>
<proteinExistence type="predicted"/>
<dbReference type="GO" id="GO:0000408">
    <property type="term" value="C:EKC/KEOPS complex"/>
    <property type="evidence" value="ECO:0007669"/>
    <property type="project" value="TreeGrafter"/>
</dbReference>
<evidence type="ECO:0000256" key="1">
    <source>
        <dbReference type="ARBA" id="ARBA00012156"/>
    </source>
</evidence>
<keyword evidence="3" id="KW-0819">tRNA processing</keyword>
<evidence type="ECO:0000313" key="8">
    <source>
        <dbReference type="EMBL" id="EQD45566.1"/>
    </source>
</evidence>
<dbReference type="PRINTS" id="PR00789">
    <property type="entry name" value="OSIALOPTASE"/>
</dbReference>
<dbReference type="SUPFAM" id="SSF53067">
    <property type="entry name" value="Actin-like ATPase domain"/>
    <property type="match status" value="2"/>
</dbReference>
<reference evidence="8" key="1">
    <citation type="submission" date="2013-08" db="EMBL/GenBank/DDBJ databases">
        <authorList>
            <person name="Mendez C."/>
            <person name="Richter M."/>
            <person name="Ferrer M."/>
            <person name="Sanchez J."/>
        </authorList>
    </citation>
    <scope>NUCLEOTIDE SEQUENCE</scope>
</reference>
<accession>T0ZC32</accession>
<feature type="non-terminal residue" evidence="8">
    <location>
        <position position="1"/>
    </location>
</feature>
<dbReference type="EC" id="2.3.1.234" evidence="1"/>
<dbReference type="GO" id="GO:0016301">
    <property type="term" value="F:kinase activity"/>
    <property type="evidence" value="ECO:0007669"/>
    <property type="project" value="UniProtKB-KW"/>
</dbReference>
<dbReference type="InterPro" id="IPR017861">
    <property type="entry name" value="KAE1/TsaD"/>
</dbReference>
<gene>
    <name evidence="8" type="ORF">B1B_13008</name>
</gene>
<dbReference type="Gene3D" id="3.30.420.40">
    <property type="match status" value="2"/>
</dbReference>
<dbReference type="InterPro" id="IPR017860">
    <property type="entry name" value="Peptidase_M22_CS"/>
</dbReference>
<dbReference type="PROSITE" id="PS01016">
    <property type="entry name" value="GLYCOPROTEASE"/>
    <property type="match status" value="1"/>
</dbReference>
<feature type="non-terminal residue" evidence="8">
    <location>
        <position position="167"/>
    </location>
</feature>
<dbReference type="GO" id="GO:0061711">
    <property type="term" value="F:tRNA N(6)-L-threonylcarbamoyladenine synthase activity"/>
    <property type="evidence" value="ECO:0007669"/>
    <property type="project" value="UniProtKB-EC"/>
</dbReference>
<dbReference type="GO" id="GO:0046872">
    <property type="term" value="F:metal ion binding"/>
    <property type="evidence" value="ECO:0007669"/>
    <property type="project" value="UniProtKB-KW"/>
</dbReference>
<dbReference type="Pfam" id="PF00814">
    <property type="entry name" value="TsaD"/>
    <property type="match status" value="1"/>
</dbReference>